<evidence type="ECO:0000313" key="2">
    <source>
        <dbReference type="Proteomes" id="UP001346149"/>
    </source>
</evidence>
<organism evidence="1 2">
    <name type="scientific">Trapa natans</name>
    <name type="common">Water chestnut</name>
    <dbReference type="NCBI Taxonomy" id="22666"/>
    <lineage>
        <taxon>Eukaryota</taxon>
        <taxon>Viridiplantae</taxon>
        <taxon>Streptophyta</taxon>
        <taxon>Embryophyta</taxon>
        <taxon>Tracheophyta</taxon>
        <taxon>Spermatophyta</taxon>
        <taxon>Magnoliopsida</taxon>
        <taxon>eudicotyledons</taxon>
        <taxon>Gunneridae</taxon>
        <taxon>Pentapetalae</taxon>
        <taxon>rosids</taxon>
        <taxon>malvids</taxon>
        <taxon>Myrtales</taxon>
        <taxon>Lythraceae</taxon>
        <taxon>Trapa</taxon>
    </lineage>
</organism>
<proteinExistence type="predicted"/>
<protein>
    <submittedName>
        <fullName evidence="1">Uncharacterized protein</fullName>
    </submittedName>
</protein>
<comment type="caution">
    <text evidence="1">The sequence shown here is derived from an EMBL/GenBank/DDBJ whole genome shotgun (WGS) entry which is preliminary data.</text>
</comment>
<name>A0AAN7RHT5_TRANT</name>
<keyword evidence="2" id="KW-1185">Reference proteome</keyword>
<reference evidence="1 2" key="1">
    <citation type="journal article" date="2023" name="Hortic Res">
        <title>Pangenome of water caltrop reveals structural variations and asymmetric subgenome divergence after allopolyploidization.</title>
        <authorList>
            <person name="Zhang X."/>
            <person name="Chen Y."/>
            <person name="Wang L."/>
            <person name="Yuan Y."/>
            <person name="Fang M."/>
            <person name="Shi L."/>
            <person name="Lu R."/>
            <person name="Comes H.P."/>
            <person name="Ma Y."/>
            <person name="Chen Y."/>
            <person name="Huang G."/>
            <person name="Zhou Y."/>
            <person name="Zheng Z."/>
            <person name="Qiu Y."/>
        </authorList>
    </citation>
    <scope>NUCLEOTIDE SEQUENCE [LARGE SCALE GENOMIC DNA]</scope>
    <source>
        <strain evidence="1">F231</strain>
    </source>
</reference>
<dbReference type="Proteomes" id="UP001346149">
    <property type="component" value="Unassembled WGS sequence"/>
</dbReference>
<evidence type="ECO:0000313" key="1">
    <source>
        <dbReference type="EMBL" id="KAK4803480.1"/>
    </source>
</evidence>
<feature type="non-terminal residue" evidence="1">
    <location>
        <position position="62"/>
    </location>
</feature>
<gene>
    <name evidence="1" type="ORF">SAY86_003297</name>
</gene>
<sequence length="62" mass="6503">MEEVMVDTVVEATATVEAMVTAEAMEATVMVVAAMEDMAMGSQATAVTPATVQRRLTVPART</sequence>
<dbReference type="EMBL" id="JAXQNO010000001">
    <property type="protein sequence ID" value="KAK4803480.1"/>
    <property type="molecule type" value="Genomic_DNA"/>
</dbReference>
<dbReference type="AlphaFoldDB" id="A0AAN7RHT5"/>
<accession>A0AAN7RHT5</accession>